<comment type="similarity">
    <text evidence="1">Belongs to the aspartate/glutamate racemases family.</text>
</comment>
<dbReference type="InterPro" id="IPR001920">
    <property type="entry name" value="Asp/Glu_race"/>
</dbReference>
<accession>A0ABN3SCZ3</accession>
<dbReference type="PANTHER" id="PTHR21198">
    <property type="entry name" value="GLUTAMATE RACEMASE"/>
    <property type="match status" value="1"/>
</dbReference>
<dbReference type="InterPro" id="IPR004380">
    <property type="entry name" value="Asp_race"/>
</dbReference>
<dbReference type="Pfam" id="PF01177">
    <property type="entry name" value="Asp_Glu_race"/>
    <property type="match status" value="1"/>
</dbReference>
<dbReference type="Proteomes" id="UP001500994">
    <property type="component" value="Unassembled WGS sequence"/>
</dbReference>
<reference evidence="3 4" key="1">
    <citation type="journal article" date="2019" name="Int. J. Syst. Evol. Microbiol.">
        <title>The Global Catalogue of Microorganisms (GCM) 10K type strain sequencing project: providing services to taxonomists for standard genome sequencing and annotation.</title>
        <authorList>
            <consortium name="The Broad Institute Genomics Platform"/>
            <consortium name="The Broad Institute Genome Sequencing Center for Infectious Disease"/>
            <person name="Wu L."/>
            <person name="Ma J."/>
        </authorList>
    </citation>
    <scope>NUCLEOTIDE SEQUENCE [LARGE SCALE GENOMIC DNA]</scope>
    <source>
        <strain evidence="3 4">JCM 16374</strain>
    </source>
</reference>
<comment type="caution">
    <text evidence="3">The sequence shown here is derived from an EMBL/GenBank/DDBJ whole genome shotgun (WGS) entry which is preliminary data.</text>
</comment>
<dbReference type="SUPFAM" id="SSF53681">
    <property type="entry name" value="Aspartate/glutamate racemase"/>
    <property type="match status" value="2"/>
</dbReference>
<evidence type="ECO:0000256" key="1">
    <source>
        <dbReference type="ARBA" id="ARBA00007847"/>
    </source>
</evidence>
<evidence type="ECO:0000313" key="3">
    <source>
        <dbReference type="EMBL" id="GAA2673737.1"/>
    </source>
</evidence>
<dbReference type="PANTHER" id="PTHR21198:SF7">
    <property type="entry name" value="ASPARTATE-GLUTAMATE RACEMASE FAMILY"/>
    <property type="match status" value="1"/>
</dbReference>
<proteinExistence type="inferred from homology"/>
<dbReference type="Gene3D" id="3.40.50.1860">
    <property type="match status" value="2"/>
</dbReference>
<organism evidence="3 4">
    <name type="scientific">Streptomyces lunalinharesii</name>
    <dbReference type="NCBI Taxonomy" id="333384"/>
    <lineage>
        <taxon>Bacteria</taxon>
        <taxon>Bacillati</taxon>
        <taxon>Actinomycetota</taxon>
        <taxon>Actinomycetes</taxon>
        <taxon>Kitasatosporales</taxon>
        <taxon>Streptomycetaceae</taxon>
        <taxon>Streptomyces</taxon>
    </lineage>
</organism>
<evidence type="ECO:0000313" key="4">
    <source>
        <dbReference type="Proteomes" id="UP001500994"/>
    </source>
</evidence>
<sequence>MKTIGLIGGMSWESTAEYYRLLNELTRERLGGLHSAACVVYSVDFAQIERLQVQGRWDEAGEVLAGAARALEAAGAELLLICTNTMHKVADQVASAVDVPLLHLADTTAEAVRRTGLRRIGLLGTAFTMEQDFYRGRLADHGLDVLVPDATGRATVHRVIYEELCLGVVKDDSRRAYRTVIDELVAAGAEGIVLGCTEIELLIRPQDSPVPVFPTTRLHAQAAVAHALVTPATTSATPAMPSAPAAP</sequence>
<gene>
    <name evidence="3" type="ORF">GCM10009864_50590</name>
</gene>
<dbReference type="NCBIfam" id="TIGR00035">
    <property type="entry name" value="asp_race"/>
    <property type="match status" value="1"/>
</dbReference>
<dbReference type="EMBL" id="BAAARK010000018">
    <property type="protein sequence ID" value="GAA2673737.1"/>
    <property type="molecule type" value="Genomic_DNA"/>
</dbReference>
<keyword evidence="2" id="KW-0413">Isomerase</keyword>
<name>A0ABN3SCZ3_9ACTN</name>
<dbReference type="InterPro" id="IPR015942">
    <property type="entry name" value="Asp/Glu/hydantoin_racemase"/>
</dbReference>
<dbReference type="RefSeq" id="WP_344579931.1">
    <property type="nucleotide sequence ID" value="NZ_BAAARK010000018.1"/>
</dbReference>
<evidence type="ECO:0000256" key="2">
    <source>
        <dbReference type="ARBA" id="ARBA00023235"/>
    </source>
</evidence>
<protein>
    <submittedName>
        <fullName evidence="3">Aspartate/glutamate racemase family protein</fullName>
    </submittedName>
</protein>
<keyword evidence="4" id="KW-1185">Reference proteome</keyword>